<evidence type="ECO:0000313" key="3">
    <source>
        <dbReference type="EMBL" id="OGY47673.1"/>
    </source>
</evidence>
<dbReference type="AlphaFoldDB" id="A0A1G1Y5Q4"/>
<feature type="region of interest" description="Disordered" evidence="1">
    <location>
        <begin position="99"/>
        <end position="122"/>
    </location>
</feature>
<reference evidence="3 4" key="1">
    <citation type="journal article" date="2016" name="Nat. Commun.">
        <title>Thousands of microbial genomes shed light on interconnected biogeochemical processes in an aquifer system.</title>
        <authorList>
            <person name="Anantharaman K."/>
            <person name="Brown C.T."/>
            <person name="Hug L.A."/>
            <person name="Sharon I."/>
            <person name="Castelle C.J."/>
            <person name="Probst A.J."/>
            <person name="Thomas B.C."/>
            <person name="Singh A."/>
            <person name="Wilkins M.J."/>
            <person name="Karaoz U."/>
            <person name="Brodie E.L."/>
            <person name="Williams K.H."/>
            <person name="Hubbard S.S."/>
            <person name="Banfield J.F."/>
        </authorList>
    </citation>
    <scope>NUCLEOTIDE SEQUENCE [LARGE SCALE GENOMIC DNA]</scope>
</reference>
<comment type="caution">
    <text evidence="3">The sequence shown here is derived from an EMBL/GenBank/DDBJ whole genome shotgun (WGS) entry which is preliminary data.</text>
</comment>
<gene>
    <name evidence="3" type="ORF">A2840_00100</name>
</gene>
<name>A0A1G1Y5Q4_9BACT</name>
<proteinExistence type="predicted"/>
<keyword evidence="2" id="KW-0472">Membrane</keyword>
<evidence type="ECO:0000256" key="1">
    <source>
        <dbReference type="SAM" id="MobiDB-lite"/>
    </source>
</evidence>
<dbReference type="EMBL" id="MHIG01000010">
    <property type="protein sequence ID" value="OGY47673.1"/>
    <property type="molecule type" value="Genomic_DNA"/>
</dbReference>
<protein>
    <submittedName>
        <fullName evidence="3">Uncharacterized protein</fullName>
    </submittedName>
</protein>
<keyword evidence="2" id="KW-0812">Transmembrane</keyword>
<feature type="compositionally biased region" description="Polar residues" evidence="1">
    <location>
        <begin position="101"/>
        <end position="122"/>
    </location>
</feature>
<sequence length="122" mass="13633">MKLKFPKLSLPKLLLSLKYVYLVITLIVIASVGLLGWFLYKNLYQTIAQTEEIQLLRQEVAPDIVNINQFTSALDKLNLKTTTTQPIDWKNKASPFGFNVTPPQTDAQPVATSTPATPDSQN</sequence>
<organism evidence="3 4">
    <name type="scientific">Candidatus Buchananbacteria bacterium RIFCSPHIGHO2_01_FULL_47_11b</name>
    <dbReference type="NCBI Taxonomy" id="1797537"/>
    <lineage>
        <taxon>Bacteria</taxon>
        <taxon>Candidatus Buchananiibacteriota</taxon>
    </lineage>
</organism>
<feature type="transmembrane region" description="Helical" evidence="2">
    <location>
        <begin position="20"/>
        <end position="40"/>
    </location>
</feature>
<evidence type="ECO:0000313" key="4">
    <source>
        <dbReference type="Proteomes" id="UP000178385"/>
    </source>
</evidence>
<dbReference type="Proteomes" id="UP000178385">
    <property type="component" value="Unassembled WGS sequence"/>
</dbReference>
<accession>A0A1G1Y5Q4</accession>
<evidence type="ECO:0000256" key="2">
    <source>
        <dbReference type="SAM" id="Phobius"/>
    </source>
</evidence>
<keyword evidence="2" id="KW-1133">Transmembrane helix</keyword>